<accession>A0A1V1PF90</accession>
<feature type="non-terminal residue" evidence="1">
    <location>
        <position position="1"/>
    </location>
</feature>
<proteinExistence type="predicted"/>
<dbReference type="EMBL" id="ATBP01000052">
    <property type="protein sequence ID" value="ETR73547.1"/>
    <property type="molecule type" value="Genomic_DNA"/>
</dbReference>
<reference evidence="2" key="1">
    <citation type="submission" date="2012-11" db="EMBL/GenBank/DDBJ databases">
        <authorList>
            <person name="Lucero-Rivera Y.E."/>
            <person name="Tovar-Ramirez D."/>
        </authorList>
    </citation>
    <scope>NUCLEOTIDE SEQUENCE [LARGE SCALE GENOMIC DNA]</scope>
    <source>
        <strain evidence="2">Araruama</strain>
    </source>
</reference>
<organism evidence="1 2">
    <name type="scientific">Candidatus Magnetoglobus multicellularis str. Araruama</name>
    <dbReference type="NCBI Taxonomy" id="890399"/>
    <lineage>
        <taxon>Bacteria</taxon>
        <taxon>Pseudomonadati</taxon>
        <taxon>Thermodesulfobacteriota</taxon>
        <taxon>Desulfobacteria</taxon>
        <taxon>Desulfobacterales</taxon>
        <taxon>Desulfobacteraceae</taxon>
        <taxon>Candidatus Magnetoglobus</taxon>
    </lineage>
</organism>
<sequence length="84" mass="9197">RLYIKGASSARVAIRDSHLDVLSGDIDNSDGLNLKDAIIALQVCAGKNVSGIFAESSIDKENIAIKDVLYILKIISKIFNSYKW</sequence>
<gene>
    <name evidence="1" type="ORF">OMM_06862</name>
</gene>
<evidence type="ECO:0008006" key="3">
    <source>
        <dbReference type="Google" id="ProtNLM"/>
    </source>
</evidence>
<name>A0A1V1PF90_9BACT</name>
<evidence type="ECO:0000313" key="1">
    <source>
        <dbReference type="EMBL" id="ETR73547.1"/>
    </source>
</evidence>
<protein>
    <recommendedName>
        <fullName evidence="3">Dockerin domain-containing protein</fullName>
    </recommendedName>
</protein>
<evidence type="ECO:0000313" key="2">
    <source>
        <dbReference type="Proteomes" id="UP000189670"/>
    </source>
</evidence>
<comment type="caution">
    <text evidence="1">The sequence shown here is derived from an EMBL/GenBank/DDBJ whole genome shotgun (WGS) entry which is preliminary data.</text>
</comment>
<dbReference type="AlphaFoldDB" id="A0A1V1PF90"/>
<dbReference type="Proteomes" id="UP000189670">
    <property type="component" value="Unassembled WGS sequence"/>
</dbReference>